<keyword evidence="2" id="KW-1185">Reference proteome</keyword>
<accession>A0A075AIE0</accession>
<dbReference type="EMBL" id="KL596646">
    <property type="protein sequence ID" value="KER31469.1"/>
    <property type="molecule type" value="Genomic_DNA"/>
</dbReference>
<proteinExistence type="predicted"/>
<gene>
    <name evidence="1" type="ORF">T265_02370</name>
</gene>
<dbReference type="RefSeq" id="XP_009164848.1">
    <property type="nucleotide sequence ID" value="XM_009166584.1"/>
</dbReference>
<reference evidence="1 2" key="1">
    <citation type="submission" date="2013-11" db="EMBL/GenBank/DDBJ databases">
        <title>Opisthorchis viverrini - life in the bile duct.</title>
        <authorList>
            <person name="Young N.D."/>
            <person name="Nagarajan N."/>
            <person name="Lin S.J."/>
            <person name="Korhonen P.K."/>
            <person name="Jex A.R."/>
            <person name="Hall R.S."/>
            <person name="Safavi-Hemami H."/>
            <person name="Kaewkong W."/>
            <person name="Bertrand D."/>
            <person name="Gao S."/>
            <person name="Seet Q."/>
            <person name="Wongkham S."/>
            <person name="Teh B.T."/>
            <person name="Wongkham C."/>
            <person name="Intapan P.M."/>
            <person name="Maleewong W."/>
            <person name="Yang X."/>
            <person name="Hu M."/>
            <person name="Wang Z."/>
            <person name="Hofmann A."/>
            <person name="Sternberg P.W."/>
            <person name="Tan P."/>
            <person name="Wang J."/>
            <person name="Gasser R.B."/>
        </authorList>
    </citation>
    <scope>NUCLEOTIDE SEQUENCE [LARGE SCALE GENOMIC DNA]</scope>
</reference>
<evidence type="ECO:0000313" key="2">
    <source>
        <dbReference type="Proteomes" id="UP000054324"/>
    </source>
</evidence>
<dbReference type="GeneID" id="20316558"/>
<organism evidence="1 2">
    <name type="scientific">Opisthorchis viverrini</name>
    <name type="common">Southeast Asian liver fluke</name>
    <dbReference type="NCBI Taxonomy" id="6198"/>
    <lineage>
        <taxon>Eukaryota</taxon>
        <taxon>Metazoa</taxon>
        <taxon>Spiralia</taxon>
        <taxon>Lophotrochozoa</taxon>
        <taxon>Platyhelminthes</taxon>
        <taxon>Trematoda</taxon>
        <taxon>Digenea</taxon>
        <taxon>Opisthorchiida</taxon>
        <taxon>Opisthorchiata</taxon>
        <taxon>Opisthorchiidae</taxon>
        <taxon>Opisthorchis</taxon>
    </lineage>
</organism>
<protein>
    <submittedName>
        <fullName evidence="1">Uncharacterized protein</fullName>
    </submittedName>
</protein>
<dbReference type="AlphaFoldDB" id="A0A075AIE0"/>
<dbReference type="KEGG" id="ovi:T265_02370"/>
<dbReference type="Proteomes" id="UP000054324">
    <property type="component" value="Unassembled WGS sequence"/>
</dbReference>
<evidence type="ECO:0000313" key="1">
    <source>
        <dbReference type="EMBL" id="KER31469.1"/>
    </source>
</evidence>
<sequence length="87" mass="9911">MKFYIQAYSHTTPLLPLRRENGRITISSDICLRDSTAENIFLPSASQKTTSKPLCSVISGFQLHSVLIIFVRTFGAIHKHEHNKQIR</sequence>
<name>A0A075AIE0_OPIVI</name>
<dbReference type="CTD" id="20316558"/>